<comment type="similarity">
    <text evidence="2">Belongs to the methyltransferase superfamily. L-isoaspartyl/D-aspartyl protein methyltransferase family.</text>
</comment>
<dbReference type="PANTHER" id="PTHR11579">
    <property type="entry name" value="PROTEIN-L-ISOASPARTATE O-METHYLTRANSFERASE"/>
    <property type="match status" value="1"/>
</dbReference>
<dbReference type="Proteomes" id="UP000694501">
    <property type="component" value="Unassembled WGS sequence"/>
</dbReference>
<comment type="caution">
    <text evidence="12">The sequence shown here is derived from an EMBL/GenBank/DDBJ whole genome shotgun (WGS) entry which is preliminary data.</text>
</comment>
<evidence type="ECO:0000256" key="3">
    <source>
        <dbReference type="ARBA" id="ARBA00011890"/>
    </source>
</evidence>
<evidence type="ECO:0000256" key="11">
    <source>
        <dbReference type="ARBA" id="ARBA00031350"/>
    </source>
</evidence>
<reference evidence="12" key="1">
    <citation type="submission" date="2021-06" db="EMBL/GenBank/DDBJ databases">
        <title>Sequencing of actinobacteria type strains.</title>
        <authorList>
            <person name="Nguyen G.-S."/>
            <person name="Wentzel A."/>
        </authorList>
    </citation>
    <scope>NUCLEOTIDE SEQUENCE</scope>
    <source>
        <strain evidence="12">P38-E01</strain>
    </source>
</reference>
<organism evidence="12 13">
    <name type="scientific">Streptomyces tardus</name>
    <dbReference type="NCBI Taxonomy" id="2780544"/>
    <lineage>
        <taxon>Bacteria</taxon>
        <taxon>Bacillati</taxon>
        <taxon>Actinomycetota</taxon>
        <taxon>Actinomycetes</taxon>
        <taxon>Kitasatosporales</taxon>
        <taxon>Streptomycetaceae</taxon>
        <taxon>Streptomyces</taxon>
    </lineage>
</organism>
<evidence type="ECO:0000256" key="10">
    <source>
        <dbReference type="ARBA" id="ARBA00031323"/>
    </source>
</evidence>
<evidence type="ECO:0000313" key="12">
    <source>
        <dbReference type="EMBL" id="MBU7598965.1"/>
    </source>
</evidence>
<dbReference type="Gene3D" id="3.40.50.150">
    <property type="entry name" value="Vaccinia Virus protein VP39"/>
    <property type="match status" value="1"/>
</dbReference>
<dbReference type="PANTHER" id="PTHR11579:SF0">
    <property type="entry name" value="PROTEIN-L-ISOASPARTATE(D-ASPARTATE) O-METHYLTRANSFERASE"/>
    <property type="match status" value="1"/>
</dbReference>
<dbReference type="Pfam" id="PF01135">
    <property type="entry name" value="PCMT"/>
    <property type="match status" value="1"/>
</dbReference>
<evidence type="ECO:0000256" key="8">
    <source>
        <dbReference type="ARBA" id="ARBA00022691"/>
    </source>
</evidence>
<dbReference type="RefSeq" id="WP_211043402.1">
    <property type="nucleotide sequence ID" value="NZ_JAELVF020000001.1"/>
</dbReference>
<protein>
    <recommendedName>
        <fullName evidence="4">Protein-L-isoaspartate O-methyltransferase</fullName>
        <ecNumber evidence="3">2.1.1.77</ecNumber>
    </recommendedName>
    <alternativeName>
        <fullName evidence="11">L-isoaspartyl protein carboxyl methyltransferase</fullName>
    </alternativeName>
    <alternativeName>
        <fullName evidence="9">Protein L-isoaspartyl methyltransferase</fullName>
    </alternativeName>
    <alternativeName>
        <fullName evidence="10">Protein-beta-aspartate methyltransferase</fullName>
    </alternativeName>
</protein>
<evidence type="ECO:0000256" key="9">
    <source>
        <dbReference type="ARBA" id="ARBA00030757"/>
    </source>
</evidence>
<keyword evidence="8" id="KW-0949">S-adenosyl-L-methionine</keyword>
<evidence type="ECO:0000256" key="1">
    <source>
        <dbReference type="ARBA" id="ARBA00004496"/>
    </source>
</evidence>
<dbReference type="InterPro" id="IPR000682">
    <property type="entry name" value="PCMT"/>
</dbReference>
<keyword evidence="7" id="KW-0808">Transferase</keyword>
<proteinExistence type="inferred from homology"/>
<evidence type="ECO:0000256" key="2">
    <source>
        <dbReference type="ARBA" id="ARBA00005369"/>
    </source>
</evidence>
<dbReference type="SUPFAM" id="SSF53335">
    <property type="entry name" value="S-adenosyl-L-methionine-dependent methyltransferases"/>
    <property type="match status" value="1"/>
</dbReference>
<dbReference type="EC" id="2.1.1.77" evidence="3"/>
<evidence type="ECO:0000256" key="6">
    <source>
        <dbReference type="ARBA" id="ARBA00022603"/>
    </source>
</evidence>
<keyword evidence="5" id="KW-0963">Cytoplasm</keyword>
<name>A0A949JHZ4_9ACTN</name>
<dbReference type="GO" id="GO:0032259">
    <property type="term" value="P:methylation"/>
    <property type="evidence" value="ECO:0007669"/>
    <property type="project" value="UniProtKB-KW"/>
</dbReference>
<evidence type="ECO:0000256" key="5">
    <source>
        <dbReference type="ARBA" id="ARBA00022490"/>
    </source>
</evidence>
<evidence type="ECO:0000313" key="13">
    <source>
        <dbReference type="Proteomes" id="UP000694501"/>
    </source>
</evidence>
<dbReference type="InterPro" id="IPR029063">
    <property type="entry name" value="SAM-dependent_MTases_sf"/>
</dbReference>
<dbReference type="EMBL" id="JAELVF020000001">
    <property type="protein sequence ID" value="MBU7598965.1"/>
    <property type="molecule type" value="Genomic_DNA"/>
</dbReference>
<evidence type="ECO:0000256" key="4">
    <source>
        <dbReference type="ARBA" id="ARBA00013346"/>
    </source>
</evidence>
<comment type="subcellular location">
    <subcellularLocation>
        <location evidence="1">Cytoplasm</location>
    </subcellularLocation>
</comment>
<accession>A0A949JHZ4</accession>
<keyword evidence="6 12" id="KW-0489">Methyltransferase</keyword>
<dbReference type="GO" id="GO:0004719">
    <property type="term" value="F:protein-L-isoaspartate (D-aspartate) O-methyltransferase activity"/>
    <property type="evidence" value="ECO:0007669"/>
    <property type="project" value="UniProtKB-EC"/>
</dbReference>
<keyword evidence="13" id="KW-1185">Reference proteome</keyword>
<dbReference type="AlphaFoldDB" id="A0A949JHZ4"/>
<gene>
    <name evidence="12" type="ORF">JGS22_015445</name>
</gene>
<dbReference type="CDD" id="cd02440">
    <property type="entry name" value="AdoMet_MTases"/>
    <property type="match status" value="1"/>
</dbReference>
<sequence length="316" mass="34175">MGRQALLDALVAAGALKDPDWREAFGAVPRETFVPYYLIGTAGGGERRSRADPDPAARARWREGAYEDVPLAIRLHEGELISSSSQPSLMAAMLEALRVGEGMNVLEIGTGSGWNAALLAHRLGSDRVTTVDVDPEITEAARAHLAAAGYRPTVVTGDGAGGHARNAPYDRVIATCALRRVPWPWVAQSAVDGLILAPLATGLIALRVRPVGWAEGRFLETPAYFVPLRGADQLREAPRRPAGVPAGARAQDAFRFLLTLSADVLDPREAYELWRREGEPGRERFGLTVTESGQWVWLDTPEGPHRWALPAHVPHG</sequence>
<dbReference type="GO" id="GO:0005737">
    <property type="term" value="C:cytoplasm"/>
    <property type="evidence" value="ECO:0007669"/>
    <property type="project" value="UniProtKB-SubCell"/>
</dbReference>
<evidence type="ECO:0000256" key="7">
    <source>
        <dbReference type="ARBA" id="ARBA00022679"/>
    </source>
</evidence>